<organism evidence="1 2">
    <name type="scientific">Acinetobacter seifertii</name>
    <dbReference type="NCBI Taxonomy" id="1530123"/>
    <lineage>
        <taxon>Bacteria</taxon>
        <taxon>Pseudomonadati</taxon>
        <taxon>Pseudomonadota</taxon>
        <taxon>Gammaproteobacteria</taxon>
        <taxon>Moraxellales</taxon>
        <taxon>Moraxellaceae</taxon>
        <taxon>Acinetobacter</taxon>
        <taxon>Acinetobacter calcoaceticus/baumannii complex</taxon>
    </lineage>
</organism>
<accession>A0A7H2Q3T1</accession>
<reference evidence="1 2" key="2">
    <citation type="submission" date="2020-09" db="EMBL/GenBank/DDBJ databases">
        <authorList>
            <person name="Chen F.-J."/>
            <person name="Lee Y.-T."/>
        </authorList>
    </citation>
    <scope>NUCLEOTIDE SEQUENCE [LARGE SCALE GENOMIC DNA]</scope>
    <source>
        <strain evidence="1 2">AS72</strain>
    </source>
</reference>
<proteinExistence type="predicted"/>
<protein>
    <submittedName>
        <fullName evidence="1">Uncharacterized protein</fullName>
    </submittedName>
</protein>
<sequence>MYLFAKQINNINRHFITSDNVEVSRVNGLEKFCTAWCTFDGKYYDGNPKEDWMRYTYSETTYETRTVESAPGQIKAGGNLDLGGAHVLNDNSQILAGGELKNEGGVIESGKNIDGIKKIVDKGIQTKYWKYEGQWDNPFEVSTALLHKAVLKGFFSNIIFK</sequence>
<gene>
    <name evidence="1" type="ORF">IC795_06275</name>
</gene>
<dbReference type="EMBL" id="CP061565">
    <property type="protein sequence ID" value="QNX09764.1"/>
    <property type="molecule type" value="Genomic_DNA"/>
</dbReference>
<name>A0A7H2Q3T1_9GAMM</name>
<evidence type="ECO:0000313" key="1">
    <source>
        <dbReference type="EMBL" id="QNX09764.1"/>
    </source>
</evidence>
<dbReference type="Proteomes" id="UP000516745">
    <property type="component" value="Chromosome"/>
</dbReference>
<dbReference type="Pfam" id="PF05594">
    <property type="entry name" value="Fil_haemagg"/>
    <property type="match status" value="1"/>
</dbReference>
<reference evidence="2" key="1">
    <citation type="submission" date="2020-09" db="EMBL/GenBank/DDBJ databases">
        <title>Clinical and molecular characterization of Acinetobacter seifertii in Taiwan.</title>
        <authorList>
            <person name="Li L.-H."/>
            <person name="Yang Y.-S."/>
            <person name="Sun J.-R."/>
            <person name="Huang T.-W."/>
            <person name="Huang W.-C."/>
            <person name="Wang Y.-C."/>
            <person name="Kuo T.-H."/>
            <person name="Kuo S.-C."/>
            <person name="Chen T.-L."/>
        </authorList>
    </citation>
    <scope>NUCLEOTIDE SEQUENCE [LARGE SCALE GENOMIC DNA]</scope>
    <source>
        <strain evidence="2">AS72</strain>
    </source>
</reference>
<dbReference type="InterPro" id="IPR008619">
    <property type="entry name" value="Filamentous_hemagglutn_rpt"/>
</dbReference>
<dbReference type="AlphaFoldDB" id="A0A7H2Q3T1"/>
<evidence type="ECO:0000313" key="2">
    <source>
        <dbReference type="Proteomes" id="UP000516745"/>
    </source>
</evidence>